<dbReference type="Pfam" id="PF12146">
    <property type="entry name" value="Hydrolase_4"/>
    <property type="match status" value="1"/>
</dbReference>
<dbReference type="InterPro" id="IPR051044">
    <property type="entry name" value="MAG_DAG_Lipase"/>
</dbReference>
<reference evidence="2 3" key="2">
    <citation type="submission" date="2018-12" db="EMBL/GenBank/DDBJ databases">
        <title>Simiduia agarivorans gen. nov., sp. nov., a marine, agarolytic bacterium isolated from shallow coastal water from Keelung, Taiwan.</title>
        <authorList>
            <person name="Shieh W.Y."/>
        </authorList>
    </citation>
    <scope>NUCLEOTIDE SEQUENCE [LARGE SCALE GENOMIC DNA]</scope>
    <source>
        <strain evidence="2 3">GTF-13</strain>
    </source>
</reference>
<dbReference type="RefSeq" id="WP_125016758.1">
    <property type="nucleotide sequence ID" value="NZ_QWEZ01000002.1"/>
</dbReference>
<dbReference type="PANTHER" id="PTHR11614">
    <property type="entry name" value="PHOSPHOLIPASE-RELATED"/>
    <property type="match status" value="1"/>
</dbReference>
<dbReference type="GO" id="GO:0016787">
    <property type="term" value="F:hydrolase activity"/>
    <property type="evidence" value="ECO:0007669"/>
    <property type="project" value="UniProtKB-KW"/>
</dbReference>
<sequence length="338" mass="38299">MEANRDYQERARQLQQMREQLRPLDLQTWLVPSPLEQACLQFYGILFTDERVQQSVGYLDHQGQRIALYRFRPQRVSASCFLLHGYYDHVGLYGHLIRFLLENGVEVVAFDLPGHGLSDGERASIDEFGHYRSVLKTLISSAERAALPKPWLGMGQSTGGAILADWALGEGRDCFDQLLLLAPLLRPHRWPLARVAHYLLRPFVKAIPRSYSDNSSDHAFLQFVRHQDPLQPRTLPVAWVGALARWIPHMLAASPSPLAVLVVQGDEDHTVDWRFNLSAYQRLFPAARVLTLAGAGHHLANESIPLRKRYLQWLSQNLILERGGGVEVNGYTRGSIAE</sequence>
<gene>
    <name evidence="2" type="ORF">D0544_12865</name>
</gene>
<feature type="domain" description="Serine aminopeptidase S33" evidence="1">
    <location>
        <begin position="76"/>
        <end position="303"/>
    </location>
</feature>
<name>A0A3P3VJ81_9GAMM</name>
<proteinExistence type="predicted"/>
<dbReference type="Gene3D" id="3.40.50.1820">
    <property type="entry name" value="alpha/beta hydrolase"/>
    <property type="match status" value="1"/>
</dbReference>
<dbReference type="InterPro" id="IPR029058">
    <property type="entry name" value="AB_hydrolase_fold"/>
</dbReference>
<evidence type="ECO:0000259" key="1">
    <source>
        <dbReference type="Pfam" id="PF12146"/>
    </source>
</evidence>
<dbReference type="AlphaFoldDB" id="A0A3P3VJ81"/>
<dbReference type="Proteomes" id="UP000280792">
    <property type="component" value="Unassembled WGS sequence"/>
</dbReference>
<dbReference type="SUPFAM" id="SSF53474">
    <property type="entry name" value="alpha/beta-Hydrolases"/>
    <property type="match status" value="1"/>
</dbReference>
<evidence type="ECO:0000313" key="2">
    <source>
        <dbReference type="EMBL" id="RRJ82742.1"/>
    </source>
</evidence>
<accession>A0A3P3VJ81</accession>
<dbReference type="EMBL" id="QWEZ01000002">
    <property type="protein sequence ID" value="RRJ82742.1"/>
    <property type="molecule type" value="Genomic_DNA"/>
</dbReference>
<organism evidence="2 3">
    <name type="scientific">Aestuariirhabdus litorea</name>
    <dbReference type="NCBI Taxonomy" id="2528527"/>
    <lineage>
        <taxon>Bacteria</taxon>
        <taxon>Pseudomonadati</taxon>
        <taxon>Pseudomonadota</taxon>
        <taxon>Gammaproteobacteria</taxon>
        <taxon>Oceanospirillales</taxon>
        <taxon>Aestuariirhabdaceae</taxon>
        <taxon>Aestuariirhabdus</taxon>
    </lineage>
</organism>
<keyword evidence="2" id="KW-0378">Hydrolase</keyword>
<comment type="caution">
    <text evidence="2">The sequence shown here is derived from an EMBL/GenBank/DDBJ whole genome shotgun (WGS) entry which is preliminary data.</text>
</comment>
<dbReference type="InterPro" id="IPR022742">
    <property type="entry name" value="Hydrolase_4"/>
</dbReference>
<protein>
    <submittedName>
        <fullName evidence="2">Alpha/beta hydrolase</fullName>
    </submittedName>
</protein>
<reference evidence="2 3" key="1">
    <citation type="submission" date="2018-08" db="EMBL/GenBank/DDBJ databases">
        <authorList>
            <person name="Khan S.A."/>
        </authorList>
    </citation>
    <scope>NUCLEOTIDE SEQUENCE [LARGE SCALE GENOMIC DNA]</scope>
    <source>
        <strain evidence="2 3">GTF-13</strain>
    </source>
</reference>
<keyword evidence="3" id="KW-1185">Reference proteome</keyword>
<evidence type="ECO:0000313" key="3">
    <source>
        <dbReference type="Proteomes" id="UP000280792"/>
    </source>
</evidence>